<dbReference type="AlphaFoldDB" id="A0A1H8CEH5"/>
<keyword evidence="3 6" id="KW-0812">Transmembrane</keyword>
<evidence type="ECO:0000313" key="8">
    <source>
        <dbReference type="Proteomes" id="UP000198761"/>
    </source>
</evidence>
<evidence type="ECO:0000256" key="4">
    <source>
        <dbReference type="ARBA" id="ARBA00022989"/>
    </source>
</evidence>
<dbReference type="PANTHER" id="PTHR30086:SF20">
    <property type="entry name" value="ARGININE EXPORTER PROTEIN ARGO-RELATED"/>
    <property type="match status" value="1"/>
</dbReference>
<feature type="transmembrane region" description="Helical" evidence="6">
    <location>
        <begin position="146"/>
        <end position="166"/>
    </location>
</feature>
<accession>A0A1H8CEH5</accession>
<dbReference type="EMBL" id="FOCE01000002">
    <property type="protein sequence ID" value="SEM92834.1"/>
    <property type="molecule type" value="Genomic_DNA"/>
</dbReference>
<dbReference type="PANTHER" id="PTHR30086">
    <property type="entry name" value="ARGININE EXPORTER PROTEIN ARGO"/>
    <property type="match status" value="1"/>
</dbReference>
<evidence type="ECO:0000256" key="6">
    <source>
        <dbReference type="SAM" id="Phobius"/>
    </source>
</evidence>
<dbReference type="OrthoDB" id="9804822at2"/>
<sequence>MTLAAFLAVALLHLMAAISPGPAVLMAARTGVTEGLRTGAFLAAGIGIGGVIWAAAALFGLNLVFQAAPALLWALKLLGGAYLVWMAWGMWRDAATPLDLGQASRLPRSPASAFRLGLFTQLANPKPAVLFSAIFIGTVPQGTAPWVYAALLTVVFLNETVWNILVARIFSFERTRAGYISLKTVIDRSFGGLLAVLGIKIAAT</sequence>
<feature type="transmembrane region" description="Helical" evidence="6">
    <location>
        <begin position="71"/>
        <end position="91"/>
    </location>
</feature>
<dbReference type="Proteomes" id="UP000198761">
    <property type="component" value="Unassembled WGS sequence"/>
</dbReference>
<keyword evidence="5 6" id="KW-0472">Membrane</keyword>
<keyword evidence="4 6" id="KW-1133">Transmembrane helix</keyword>
<evidence type="ECO:0000313" key="7">
    <source>
        <dbReference type="EMBL" id="SEM92834.1"/>
    </source>
</evidence>
<comment type="subcellular location">
    <subcellularLocation>
        <location evidence="1">Cell membrane</location>
        <topology evidence="1">Multi-pass membrane protein</topology>
    </subcellularLocation>
</comment>
<evidence type="ECO:0000256" key="2">
    <source>
        <dbReference type="ARBA" id="ARBA00022475"/>
    </source>
</evidence>
<dbReference type="InterPro" id="IPR001123">
    <property type="entry name" value="LeuE-type"/>
</dbReference>
<protein>
    <submittedName>
        <fullName evidence="7">Threonine/homoserine/homoserine lactone efflux protein</fullName>
    </submittedName>
</protein>
<keyword evidence="8" id="KW-1185">Reference proteome</keyword>
<feature type="transmembrane region" description="Helical" evidence="6">
    <location>
        <begin position="43"/>
        <end position="64"/>
    </location>
</feature>
<dbReference type="RefSeq" id="WP_091298509.1">
    <property type="nucleotide sequence ID" value="NZ_FOCE01000002.1"/>
</dbReference>
<name>A0A1H8CEH5_9RHOB</name>
<keyword evidence="2" id="KW-1003">Cell membrane</keyword>
<organism evidence="7 8">
    <name type="scientific">Gemmobacter aquatilis</name>
    <dbReference type="NCBI Taxonomy" id="933059"/>
    <lineage>
        <taxon>Bacteria</taxon>
        <taxon>Pseudomonadati</taxon>
        <taxon>Pseudomonadota</taxon>
        <taxon>Alphaproteobacteria</taxon>
        <taxon>Rhodobacterales</taxon>
        <taxon>Paracoccaceae</taxon>
        <taxon>Gemmobacter</taxon>
    </lineage>
</organism>
<evidence type="ECO:0000256" key="3">
    <source>
        <dbReference type="ARBA" id="ARBA00022692"/>
    </source>
</evidence>
<dbReference type="GO" id="GO:0005886">
    <property type="term" value="C:plasma membrane"/>
    <property type="evidence" value="ECO:0007669"/>
    <property type="project" value="UniProtKB-SubCell"/>
</dbReference>
<dbReference type="GO" id="GO:0015171">
    <property type="term" value="F:amino acid transmembrane transporter activity"/>
    <property type="evidence" value="ECO:0007669"/>
    <property type="project" value="TreeGrafter"/>
</dbReference>
<dbReference type="STRING" id="933059.SAMN04488103_102469"/>
<reference evidence="7 8" key="1">
    <citation type="submission" date="2016-10" db="EMBL/GenBank/DDBJ databases">
        <authorList>
            <person name="de Groot N.N."/>
        </authorList>
    </citation>
    <scope>NUCLEOTIDE SEQUENCE [LARGE SCALE GENOMIC DNA]</scope>
    <source>
        <strain evidence="7 8">DSM 3857</strain>
    </source>
</reference>
<evidence type="ECO:0000256" key="1">
    <source>
        <dbReference type="ARBA" id="ARBA00004651"/>
    </source>
</evidence>
<gene>
    <name evidence="7" type="ORF">SAMN04488103_102469</name>
</gene>
<evidence type="ECO:0000256" key="5">
    <source>
        <dbReference type="ARBA" id="ARBA00023136"/>
    </source>
</evidence>
<proteinExistence type="predicted"/>
<dbReference type="Pfam" id="PF01810">
    <property type="entry name" value="LysE"/>
    <property type="match status" value="1"/>
</dbReference>